<feature type="transmembrane region" description="Helical" evidence="8">
    <location>
        <begin position="171"/>
        <end position="190"/>
    </location>
</feature>
<feature type="signal peptide" evidence="9">
    <location>
        <begin position="1"/>
        <end position="18"/>
    </location>
</feature>
<dbReference type="Proteomes" id="UP000007797">
    <property type="component" value="Unassembled WGS sequence"/>
</dbReference>
<name>F4PHL7_CACFS</name>
<evidence type="ECO:0000256" key="6">
    <source>
        <dbReference type="SAM" id="Coils"/>
    </source>
</evidence>
<comment type="similarity">
    <text evidence="2">Belongs to the CCC1 family.</text>
</comment>
<keyword evidence="3 8" id="KW-0812">Transmembrane</keyword>
<dbReference type="GeneID" id="14877106"/>
<keyword evidence="9" id="KW-0732">Signal</keyword>
<feature type="region of interest" description="Disordered" evidence="7">
    <location>
        <begin position="67"/>
        <end position="117"/>
    </location>
</feature>
<evidence type="ECO:0000256" key="3">
    <source>
        <dbReference type="ARBA" id="ARBA00022692"/>
    </source>
</evidence>
<evidence type="ECO:0000313" key="11">
    <source>
        <dbReference type="Proteomes" id="UP000007797"/>
    </source>
</evidence>
<keyword evidence="6" id="KW-0175">Coiled coil</keyword>
<evidence type="ECO:0000313" key="10">
    <source>
        <dbReference type="EMBL" id="EGG25201.1"/>
    </source>
</evidence>
<evidence type="ECO:0000256" key="7">
    <source>
        <dbReference type="SAM" id="MobiDB-lite"/>
    </source>
</evidence>
<sequence>MAVSLGTTISLAMSLVQVQVLINNNNNNNTMSHSINNTYEDINQRQEEEEEEEEEVDSNVMGVIIATPESSHGGTSPLIPQNERDGSDAEYEAANNDNDNNDDDNNTNKRKNNNIRQGFKDGLSKVKSINRDDLKLDTSKYLKSIIYGGMDGLVSIFVSVAVVASGDAPISVLLVIAVAKLIAGAISMGMGDYLGTQADVDFAKGERQRETWEVEYYIEGEKKEMVEIYCEKGIPEEIATEVVNILATNTKGFVDVMMVEELGITPDAEGEVAWKNGMVNFVSFLIFGIIPLLPYLVYLAVASVRHSGYRDNLPTFISVIGVAIVTLFGMGIFKAKSTQTSLWKNGLSTVFFGCIGAGAGIATVEIIKAINPDIDING</sequence>
<evidence type="ECO:0000256" key="4">
    <source>
        <dbReference type="ARBA" id="ARBA00022989"/>
    </source>
</evidence>
<feature type="transmembrane region" description="Helical" evidence="8">
    <location>
        <begin position="281"/>
        <end position="301"/>
    </location>
</feature>
<gene>
    <name evidence="10" type="ORF">DFA_03449</name>
</gene>
<dbReference type="KEGG" id="dfa:DFA_03449"/>
<dbReference type="AlphaFoldDB" id="F4PHL7"/>
<feature type="transmembrane region" description="Helical" evidence="8">
    <location>
        <begin position="145"/>
        <end position="164"/>
    </location>
</feature>
<dbReference type="GO" id="GO:0012505">
    <property type="term" value="C:endomembrane system"/>
    <property type="evidence" value="ECO:0007669"/>
    <property type="project" value="UniProtKB-SubCell"/>
</dbReference>
<dbReference type="OMA" id="ESWEVEY"/>
<comment type="subcellular location">
    <subcellularLocation>
        <location evidence="1">Endomembrane system</location>
        <topology evidence="1">Multi-pass membrane protein</topology>
    </subcellularLocation>
</comment>
<keyword evidence="4 8" id="KW-1133">Transmembrane helix</keyword>
<feature type="coiled-coil region" evidence="6">
    <location>
        <begin position="32"/>
        <end position="59"/>
    </location>
</feature>
<dbReference type="EMBL" id="GL883006">
    <property type="protein sequence ID" value="EGG25201.1"/>
    <property type="molecule type" value="Genomic_DNA"/>
</dbReference>
<evidence type="ECO:0000256" key="8">
    <source>
        <dbReference type="SAM" id="Phobius"/>
    </source>
</evidence>
<proteinExistence type="inferred from homology"/>
<evidence type="ECO:0000256" key="5">
    <source>
        <dbReference type="ARBA" id="ARBA00023136"/>
    </source>
</evidence>
<dbReference type="GO" id="GO:0030026">
    <property type="term" value="P:intracellular manganese ion homeostasis"/>
    <property type="evidence" value="ECO:0007669"/>
    <property type="project" value="InterPro"/>
</dbReference>
<feature type="transmembrane region" description="Helical" evidence="8">
    <location>
        <begin position="313"/>
        <end position="333"/>
    </location>
</feature>
<dbReference type="InterPro" id="IPR008217">
    <property type="entry name" value="Ccc1_fam"/>
</dbReference>
<dbReference type="PANTHER" id="PTHR31851">
    <property type="entry name" value="FE(2+)/MN(2+) TRANSPORTER PCL1"/>
    <property type="match status" value="1"/>
</dbReference>
<dbReference type="OrthoDB" id="73465at2759"/>
<evidence type="ECO:0000256" key="1">
    <source>
        <dbReference type="ARBA" id="ARBA00004127"/>
    </source>
</evidence>
<dbReference type="GO" id="GO:0005384">
    <property type="term" value="F:manganese ion transmembrane transporter activity"/>
    <property type="evidence" value="ECO:0007669"/>
    <property type="project" value="InterPro"/>
</dbReference>
<reference evidence="11" key="1">
    <citation type="journal article" date="2011" name="Genome Res.">
        <title>Phylogeny-wide analysis of social amoeba genomes highlights ancient origins for complex intercellular communication.</title>
        <authorList>
            <person name="Heidel A.J."/>
            <person name="Lawal H.M."/>
            <person name="Felder M."/>
            <person name="Schilde C."/>
            <person name="Helps N.R."/>
            <person name="Tunggal B."/>
            <person name="Rivero F."/>
            <person name="John U."/>
            <person name="Schleicher M."/>
            <person name="Eichinger L."/>
            <person name="Platzer M."/>
            <person name="Noegel A.A."/>
            <person name="Schaap P."/>
            <person name="Gloeckner G."/>
        </authorList>
    </citation>
    <scope>NUCLEOTIDE SEQUENCE [LARGE SCALE GENOMIC DNA]</scope>
    <source>
        <strain evidence="11">SH3</strain>
    </source>
</reference>
<organism evidence="10 11">
    <name type="scientific">Cavenderia fasciculata</name>
    <name type="common">Slime mold</name>
    <name type="synonym">Dictyostelium fasciculatum</name>
    <dbReference type="NCBI Taxonomy" id="261658"/>
    <lineage>
        <taxon>Eukaryota</taxon>
        <taxon>Amoebozoa</taxon>
        <taxon>Evosea</taxon>
        <taxon>Eumycetozoa</taxon>
        <taxon>Dictyostelia</taxon>
        <taxon>Acytosteliales</taxon>
        <taxon>Cavenderiaceae</taxon>
        <taxon>Cavenderia</taxon>
    </lineage>
</organism>
<evidence type="ECO:0000256" key="9">
    <source>
        <dbReference type="SAM" id="SignalP"/>
    </source>
</evidence>
<dbReference type="Pfam" id="PF01988">
    <property type="entry name" value="VIT1"/>
    <property type="match status" value="1"/>
</dbReference>
<protein>
    <submittedName>
        <fullName evidence="10">Transmembrane protein</fullName>
    </submittedName>
</protein>
<dbReference type="RefSeq" id="XP_004363052.1">
    <property type="nucleotide sequence ID" value="XM_004362995.1"/>
</dbReference>
<keyword evidence="5 8" id="KW-0472">Membrane</keyword>
<feature type="transmembrane region" description="Helical" evidence="8">
    <location>
        <begin position="345"/>
        <end position="367"/>
    </location>
</feature>
<feature type="chain" id="PRO_5003315233" evidence="9">
    <location>
        <begin position="19"/>
        <end position="378"/>
    </location>
</feature>
<accession>F4PHL7</accession>
<evidence type="ECO:0000256" key="2">
    <source>
        <dbReference type="ARBA" id="ARBA00007049"/>
    </source>
</evidence>
<keyword evidence="11" id="KW-1185">Reference proteome</keyword>